<accession>A0A2T6ZFZ9</accession>
<protein>
    <submittedName>
        <fullName evidence="1">Uncharacterized protein</fullName>
    </submittedName>
</protein>
<proteinExistence type="predicted"/>
<gene>
    <name evidence="1" type="ORF">B9Z19DRAFT_1068268</name>
</gene>
<dbReference type="AlphaFoldDB" id="A0A2T6ZFZ9"/>
<evidence type="ECO:0000313" key="1">
    <source>
        <dbReference type="EMBL" id="PUU74344.1"/>
    </source>
</evidence>
<sequence length="153" mass="17609">MTDHMITNTPEDITVELSSEVPTVFNVTSGKLTLKHREQAAEIELHRREISSRKIFLIDEITRINQRLDLVAEEVIGLLVQELVCLAEAIEQVRQRATRHERVNTQLWANIGQTEEESFSQDTMLDKALKETQMKFEAEIATARKELCMMDAQ</sequence>
<evidence type="ECO:0000313" key="2">
    <source>
        <dbReference type="Proteomes" id="UP000244722"/>
    </source>
</evidence>
<dbReference type="Proteomes" id="UP000244722">
    <property type="component" value="Unassembled WGS sequence"/>
</dbReference>
<reference evidence="1 2" key="1">
    <citation type="submission" date="2017-04" db="EMBL/GenBank/DDBJ databases">
        <title>Draft genome sequence of Tuber borchii Vittad., a whitish edible truffle.</title>
        <authorList>
            <consortium name="DOE Joint Genome Institute"/>
            <person name="Murat C."/>
            <person name="Kuo A."/>
            <person name="Barry K.W."/>
            <person name="Clum A."/>
            <person name="Dockter R.B."/>
            <person name="Fauchery L."/>
            <person name="Iotti M."/>
            <person name="Kohler A."/>
            <person name="Labutti K."/>
            <person name="Lindquist E.A."/>
            <person name="Lipzen A."/>
            <person name="Ohm R.A."/>
            <person name="Wang M."/>
            <person name="Grigoriev I.V."/>
            <person name="Zambonelli A."/>
            <person name="Martin F.M."/>
        </authorList>
    </citation>
    <scope>NUCLEOTIDE SEQUENCE [LARGE SCALE GENOMIC DNA]</scope>
    <source>
        <strain evidence="1 2">Tbo3840</strain>
    </source>
</reference>
<name>A0A2T6ZFZ9_TUBBO</name>
<organism evidence="1 2">
    <name type="scientific">Tuber borchii</name>
    <name type="common">White truffle</name>
    <dbReference type="NCBI Taxonomy" id="42251"/>
    <lineage>
        <taxon>Eukaryota</taxon>
        <taxon>Fungi</taxon>
        <taxon>Dikarya</taxon>
        <taxon>Ascomycota</taxon>
        <taxon>Pezizomycotina</taxon>
        <taxon>Pezizomycetes</taxon>
        <taxon>Pezizales</taxon>
        <taxon>Tuberaceae</taxon>
        <taxon>Tuber</taxon>
    </lineage>
</organism>
<dbReference type="EMBL" id="NESQ01000305">
    <property type="protein sequence ID" value="PUU74344.1"/>
    <property type="molecule type" value="Genomic_DNA"/>
</dbReference>
<comment type="caution">
    <text evidence="1">The sequence shown here is derived from an EMBL/GenBank/DDBJ whole genome shotgun (WGS) entry which is preliminary data.</text>
</comment>
<keyword evidence="2" id="KW-1185">Reference proteome</keyword>